<evidence type="ECO:0000256" key="4">
    <source>
        <dbReference type="ARBA" id="ARBA00022982"/>
    </source>
</evidence>
<dbReference type="InterPro" id="IPR049299">
    <property type="entry name" value="Thio2_N"/>
</dbReference>
<dbReference type="Gene3D" id="3.40.30.10">
    <property type="entry name" value="Glutaredoxin"/>
    <property type="match status" value="1"/>
</dbReference>
<evidence type="ECO:0000313" key="10">
    <source>
        <dbReference type="Proteomes" id="UP000243207"/>
    </source>
</evidence>
<dbReference type="Pfam" id="PF00085">
    <property type="entry name" value="Thioredoxin"/>
    <property type="match status" value="1"/>
</dbReference>
<dbReference type="InterPro" id="IPR013766">
    <property type="entry name" value="Thioredoxin_domain"/>
</dbReference>
<feature type="domain" description="Thioredoxin" evidence="8">
    <location>
        <begin position="23"/>
        <end position="144"/>
    </location>
</feature>
<evidence type="ECO:0000256" key="5">
    <source>
        <dbReference type="ARBA" id="ARBA00023157"/>
    </source>
</evidence>
<protein>
    <recommendedName>
        <fullName evidence="7">Thioredoxin</fullName>
    </recommendedName>
</protein>
<dbReference type="PANTHER" id="PTHR45663:SF40">
    <property type="entry name" value="THIOREDOXIN 2"/>
    <property type="match status" value="1"/>
</dbReference>
<evidence type="ECO:0000259" key="8">
    <source>
        <dbReference type="PROSITE" id="PS51352"/>
    </source>
</evidence>
<keyword evidence="3" id="KW-0479">Metal-binding</keyword>
<dbReference type="SUPFAM" id="SSF52833">
    <property type="entry name" value="Thioredoxin-like"/>
    <property type="match status" value="1"/>
</dbReference>
<evidence type="ECO:0000256" key="3">
    <source>
        <dbReference type="ARBA" id="ARBA00022723"/>
    </source>
</evidence>
<sequence>MSETMILACPNCHKKNRLAAERLEAGPSCGACKQPLFNGRPVAVGQATFANHAQSDLPVVIDFWAPWCGPCRQFAPVFEQATAELEPRARLVKINTEDEPELASRYAIRSIPTLMIVRRGKEIARLAGALPAAQFRQWVNQHIQ</sequence>
<keyword evidence="2" id="KW-0813">Transport</keyword>
<keyword evidence="4" id="KW-0249">Electron transport</keyword>
<dbReference type="CDD" id="cd02947">
    <property type="entry name" value="TRX_family"/>
    <property type="match status" value="1"/>
</dbReference>
<dbReference type="AlphaFoldDB" id="A0A1H1V2Q7"/>
<dbReference type="InterPro" id="IPR005746">
    <property type="entry name" value="Thioredoxin"/>
</dbReference>
<organism evidence="9 10">
    <name type="scientific">Halopseudomonas xinjiangensis</name>
    <dbReference type="NCBI Taxonomy" id="487184"/>
    <lineage>
        <taxon>Bacteria</taxon>
        <taxon>Pseudomonadati</taxon>
        <taxon>Pseudomonadota</taxon>
        <taxon>Gammaproteobacteria</taxon>
        <taxon>Pseudomonadales</taxon>
        <taxon>Pseudomonadaceae</taxon>
        <taxon>Halopseudomonas</taxon>
    </lineage>
</organism>
<dbReference type="NCBIfam" id="TIGR01068">
    <property type="entry name" value="thioredoxin"/>
    <property type="match status" value="1"/>
</dbReference>
<keyword evidence="5" id="KW-1015">Disulfide bond</keyword>
<dbReference type="Proteomes" id="UP000243207">
    <property type="component" value="Chromosome I"/>
</dbReference>
<dbReference type="STRING" id="487184.SAMN05216421_2202"/>
<evidence type="ECO:0000313" key="9">
    <source>
        <dbReference type="EMBL" id="SDS79097.1"/>
    </source>
</evidence>
<dbReference type="EMBL" id="LT629736">
    <property type="protein sequence ID" value="SDS79097.1"/>
    <property type="molecule type" value="Genomic_DNA"/>
</dbReference>
<reference evidence="10" key="1">
    <citation type="submission" date="2016-10" db="EMBL/GenBank/DDBJ databases">
        <authorList>
            <person name="Varghese N."/>
            <person name="Submissions S."/>
        </authorList>
    </citation>
    <scope>NUCLEOTIDE SEQUENCE [LARGE SCALE GENOMIC DNA]</scope>
    <source>
        <strain evidence="10">NRRL B-51270</strain>
    </source>
</reference>
<name>A0A1H1V2Q7_9GAMM</name>
<dbReference type="PROSITE" id="PS51352">
    <property type="entry name" value="THIOREDOXIN_2"/>
    <property type="match status" value="1"/>
</dbReference>
<keyword evidence="6" id="KW-0676">Redox-active center</keyword>
<dbReference type="GO" id="GO:0005829">
    <property type="term" value="C:cytosol"/>
    <property type="evidence" value="ECO:0007669"/>
    <property type="project" value="TreeGrafter"/>
</dbReference>
<dbReference type="PRINTS" id="PR00421">
    <property type="entry name" value="THIOREDOXIN"/>
</dbReference>
<evidence type="ECO:0000256" key="6">
    <source>
        <dbReference type="ARBA" id="ARBA00023284"/>
    </source>
</evidence>
<evidence type="ECO:0000256" key="1">
    <source>
        <dbReference type="ARBA" id="ARBA00008987"/>
    </source>
</evidence>
<dbReference type="InterPro" id="IPR036249">
    <property type="entry name" value="Thioredoxin-like_sf"/>
</dbReference>
<dbReference type="GO" id="GO:0015035">
    <property type="term" value="F:protein-disulfide reductase activity"/>
    <property type="evidence" value="ECO:0007669"/>
    <property type="project" value="UniProtKB-UniRule"/>
</dbReference>
<proteinExistence type="inferred from homology"/>
<dbReference type="FunFam" id="3.40.30.10:FF:000001">
    <property type="entry name" value="Thioredoxin"/>
    <property type="match status" value="1"/>
</dbReference>
<evidence type="ECO:0000256" key="2">
    <source>
        <dbReference type="ARBA" id="ARBA00022448"/>
    </source>
</evidence>
<comment type="similarity">
    <text evidence="1">Belongs to the thioredoxin family.</text>
</comment>
<dbReference type="PANTHER" id="PTHR45663">
    <property type="entry name" value="GEO12009P1"/>
    <property type="match status" value="1"/>
</dbReference>
<dbReference type="GO" id="GO:0046872">
    <property type="term" value="F:metal ion binding"/>
    <property type="evidence" value="ECO:0007669"/>
    <property type="project" value="UniProtKB-KW"/>
</dbReference>
<dbReference type="RefSeq" id="WP_093394503.1">
    <property type="nucleotide sequence ID" value="NZ_LT629736.1"/>
</dbReference>
<dbReference type="InterPro" id="IPR017937">
    <property type="entry name" value="Thioredoxin_CS"/>
</dbReference>
<gene>
    <name evidence="9" type="ORF">SAMN05216421_2202</name>
</gene>
<accession>A0A1H1V2Q7</accession>
<dbReference type="NCBIfam" id="NF008229">
    <property type="entry name" value="PRK10996.1"/>
    <property type="match status" value="1"/>
</dbReference>
<dbReference type="OrthoDB" id="9790390at2"/>
<evidence type="ECO:0000256" key="7">
    <source>
        <dbReference type="NCBIfam" id="TIGR01068"/>
    </source>
</evidence>
<dbReference type="Gene3D" id="2.30.30.380">
    <property type="entry name" value="Zn-finger domain of Sec23/24"/>
    <property type="match status" value="1"/>
</dbReference>
<keyword evidence="10" id="KW-1185">Reference proteome</keyword>
<dbReference type="Pfam" id="PF21352">
    <property type="entry name" value="Zn_ribbon_Thio2"/>
    <property type="match status" value="1"/>
</dbReference>
<dbReference type="PROSITE" id="PS00194">
    <property type="entry name" value="THIOREDOXIN_1"/>
    <property type="match status" value="1"/>
</dbReference>